<dbReference type="EMBL" id="SBKP01000014">
    <property type="protein sequence ID" value="RXR26581.1"/>
    <property type="molecule type" value="Genomic_DNA"/>
</dbReference>
<protein>
    <recommendedName>
        <fullName evidence="4">LysR substrate-binding domain-containing protein</fullName>
    </recommendedName>
</protein>
<reference evidence="6" key="1">
    <citation type="submission" date="2019-01" db="EMBL/GenBank/DDBJ databases">
        <title>Cytophagaceae bacterium strain CAR-16.</title>
        <authorList>
            <person name="Chen W.-M."/>
        </authorList>
    </citation>
    <scope>NUCLEOTIDE SEQUENCE [LARGE SCALE GENOMIC DNA]</scope>
    <source>
        <strain evidence="6">CHR27</strain>
    </source>
</reference>
<evidence type="ECO:0000313" key="6">
    <source>
        <dbReference type="Proteomes" id="UP000290958"/>
    </source>
</evidence>
<evidence type="ECO:0000256" key="3">
    <source>
        <dbReference type="ARBA" id="ARBA00023163"/>
    </source>
</evidence>
<keyword evidence="2" id="KW-0805">Transcription regulation</keyword>
<evidence type="ECO:0000259" key="4">
    <source>
        <dbReference type="Pfam" id="PF03466"/>
    </source>
</evidence>
<dbReference type="SUPFAM" id="SSF53850">
    <property type="entry name" value="Periplasmic binding protein-like II"/>
    <property type="match status" value="1"/>
</dbReference>
<gene>
    <name evidence="5" type="ORF">EQG66_12805</name>
</gene>
<dbReference type="OrthoDB" id="196624at2"/>
<evidence type="ECO:0000256" key="2">
    <source>
        <dbReference type="ARBA" id="ARBA00023015"/>
    </source>
</evidence>
<dbReference type="GO" id="GO:0006355">
    <property type="term" value="P:regulation of DNA-templated transcription"/>
    <property type="evidence" value="ECO:0007669"/>
    <property type="project" value="TreeGrafter"/>
</dbReference>
<comment type="similarity">
    <text evidence="1">Belongs to the LysR transcriptional regulatory family.</text>
</comment>
<keyword evidence="3" id="KW-0804">Transcription</keyword>
<sequence>MKINSLPPFLAELKQDFPRAMLEIEIDLSHSMLQKLLSADCDMIAIAGPVANPNVETAHIGEIELIWVTSPVVATRIAHGAAQQLVWLLHRHSPVHGLALASLAEAGCAGVLAETAYNSCNNVRALADILVADGGIGFLPEPMVRDHVAAGRLVLLKKLPNRTMEFHVAIRTQERDPLVRAIFERAAMLQIN</sequence>
<dbReference type="Gene3D" id="3.40.190.10">
    <property type="entry name" value="Periplasmic binding protein-like II"/>
    <property type="match status" value="2"/>
</dbReference>
<feature type="domain" description="LysR substrate-binding" evidence="4">
    <location>
        <begin position="6"/>
        <end position="185"/>
    </location>
</feature>
<dbReference type="PANTHER" id="PTHR30126:SF77">
    <property type="entry name" value="TRANSCRIPTIONAL REGULATORY PROTEIN"/>
    <property type="match status" value="1"/>
</dbReference>
<keyword evidence="6" id="KW-1185">Reference proteome</keyword>
<dbReference type="CDD" id="cd05466">
    <property type="entry name" value="PBP2_LTTR_substrate"/>
    <property type="match status" value="1"/>
</dbReference>
<dbReference type="GO" id="GO:0000976">
    <property type="term" value="F:transcription cis-regulatory region binding"/>
    <property type="evidence" value="ECO:0007669"/>
    <property type="project" value="TreeGrafter"/>
</dbReference>
<comment type="caution">
    <text evidence="5">The sequence shown here is derived from an EMBL/GenBank/DDBJ whole genome shotgun (WGS) entry which is preliminary data.</text>
</comment>
<dbReference type="AlphaFoldDB" id="A0A4Q1KEP7"/>
<dbReference type="InterPro" id="IPR005119">
    <property type="entry name" value="LysR_subst-bd"/>
</dbReference>
<dbReference type="RefSeq" id="WP_129404987.1">
    <property type="nucleotide sequence ID" value="NZ_SBKP01000014.1"/>
</dbReference>
<dbReference type="Proteomes" id="UP000290958">
    <property type="component" value="Unassembled WGS sequence"/>
</dbReference>
<name>A0A4Q1KEP7_9SPHN</name>
<accession>A0A4Q1KEP7</accession>
<dbReference type="Pfam" id="PF03466">
    <property type="entry name" value="LysR_substrate"/>
    <property type="match status" value="1"/>
</dbReference>
<dbReference type="PANTHER" id="PTHR30126">
    <property type="entry name" value="HTH-TYPE TRANSCRIPTIONAL REGULATOR"/>
    <property type="match status" value="1"/>
</dbReference>
<evidence type="ECO:0000256" key="1">
    <source>
        <dbReference type="ARBA" id="ARBA00009437"/>
    </source>
</evidence>
<evidence type="ECO:0000313" key="5">
    <source>
        <dbReference type="EMBL" id="RXR26581.1"/>
    </source>
</evidence>
<proteinExistence type="inferred from homology"/>
<organism evidence="5 6">
    <name type="scientific">Sphingobium fluviale</name>
    <dbReference type="NCBI Taxonomy" id="2506423"/>
    <lineage>
        <taxon>Bacteria</taxon>
        <taxon>Pseudomonadati</taxon>
        <taxon>Pseudomonadota</taxon>
        <taxon>Alphaproteobacteria</taxon>
        <taxon>Sphingomonadales</taxon>
        <taxon>Sphingomonadaceae</taxon>
        <taxon>Sphingobium</taxon>
    </lineage>
</organism>